<evidence type="ECO:0000313" key="1">
    <source>
        <dbReference type="EMBL" id="KAJ0218412.1"/>
    </source>
</evidence>
<protein>
    <submittedName>
        <fullName evidence="1">Uncharacterized protein</fullName>
    </submittedName>
</protein>
<dbReference type="AlphaFoldDB" id="A0A9R1W8R4"/>
<proteinExistence type="predicted"/>
<accession>A0A9R1W8R4</accession>
<gene>
    <name evidence="1" type="ORF">LSAT_V11C300141730</name>
</gene>
<dbReference type="Proteomes" id="UP000235145">
    <property type="component" value="Unassembled WGS sequence"/>
</dbReference>
<keyword evidence="2" id="KW-1185">Reference proteome</keyword>
<sequence>MLEGDSKHHKSKPEPVPVYAAITVTPTLAKSYTGTLSHCTECNFHHIKNYKELICNKCNMRSRISMYCRKTPTITTGRSRNCFEGNQPGLFRKDYPKLKNQGTYDHCWRCSPRTACSYWYISYQQCLDFTLLTTGFETRQKHKFHKLNETYIVDMAINQIESTLEKLTNCSLTLNNHVIHIETKDPCW</sequence>
<reference evidence="1 2" key="1">
    <citation type="journal article" date="2017" name="Nat. Commun.">
        <title>Genome assembly with in vitro proximity ligation data and whole-genome triplication in lettuce.</title>
        <authorList>
            <person name="Reyes-Chin-Wo S."/>
            <person name="Wang Z."/>
            <person name="Yang X."/>
            <person name="Kozik A."/>
            <person name="Arikit S."/>
            <person name="Song C."/>
            <person name="Xia L."/>
            <person name="Froenicke L."/>
            <person name="Lavelle D.O."/>
            <person name="Truco M.J."/>
            <person name="Xia R."/>
            <person name="Zhu S."/>
            <person name="Xu C."/>
            <person name="Xu H."/>
            <person name="Xu X."/>
            <person name="Cox K."/>
            <person name="Korf I."/>
            <person name="Meyers B.C."/>
            <person name="Michelmore R.W."/>
        </authorList>
    </citation>
    <scope>NUCLEOTIDE SEQUENCE [LARGE SCALE GENOMIC DNA]</scope>
    <source>
        <strain evidence="2">cv. Salinas</strain>
        <tissue evidence="1">Seedlings</tissue>
    </source>
</reference>
<comment type="caution">
    <text evidence="1">The sequence shown here is derived from an EMBL/GenBank/DDBJ whole genome shotgun (WGS) entry which is preliminary data.</text>
</comment>
<dbReference type="EMBL" id="NBSK02000003">
    <property type="protein sequence ID" value="KAJ0218412.1"/>
    <property type="molecule type" value="Genomic_DNA"/>
</dbReference>
<organism evidence="1 2">
    <name type="scientific">Lactuca sativa</name>
    <name type="common">Garden lettuce</name>
    <dbReference type="NCBI Taxonomy" id="4236"/>
    <lineage>
        <taxon>Eukaryota</taxon>
        <taxon>Viridiplantae</taxon>
        <taxon>Streptophyta</taxon>
        <taxon>Embryophyta</taxon>
        <taxon>Tracheophyta</taxon>
        <taxon>Spermatophyta</taxon>
        <taxon>Magnoliopsida</taxon>
        <taxon>eudicotyledons</taxon>
        <taxon>Gunneridae</taxon>
        <taxon>Pentapetalae</taxon>
        <taxon>asterids</taxon>
        <taxon>campanulids</taxon>
        <taxon>Asterales</taxon>
        <taxon>Asteraceae</taxon>
        <taxon>Cichorioideae</taxon>
        <taxon>Cichorieae</taxon>
        <taxon>Lactucinae</taxon>
        <taxon>Lactuca</taxon>
    </lineage>
</organism>
<name>A0A9R1W8R4_LACSA</name>
<evidence type="ECO:0000313" key="2">
    <source>
        <dbReference type="Proteomes" id="UP000235145"/>
    </source>
</evidence>